<dbReference type="RefSeq" id="WP_144228449.1">
    <property type="nucleotide sequence ID" value="NZ_CBCRVV010000001.1"/>
</dbReference>
<dbReference type="AlphaFoldDB" id="A0A556QN78"/>
<protein>
    <submittedName>
        <fullName evidence="1">Beta-ketoacyl synthase chain length factor</fullName>
    </submittedName>
</protein>
<reference evidence="1 2" key="1">
    <citation type="submission" date="2019-07" db="EMBL/GenBank/DDBJ databases">
        <title>Description of 53C-WASEF.</title>
        <authorList>
            <person name="Pitt A."/>
            <person name="Hahn M.W."/>
        </authorList>
    </citation>
    <scope>NUCLEOTIDE SEQUENCE [LARGE SCALE GENOMIC DNA]</scope>
    <source>
        <strain evidence="1 2">53C-WASEF</strain>
    </source>
</reference>
<sequence length="224" mass="24663">MLERWITALHTEDAGLEEPAATRERFKERFPKNATRRMTQLGLLVGASLEPLGPTENDTLVYASGYAETRALEGYLDSFPGASPTLFQTSIHPSAVQQALIIRQQAVRQFFPMTGSEFLPAQALQVALLAETPRTILCGGDERGTWLLENHAASERTFAFALALSVSPENALARVTLDLDSEADRDASAQEVRLPLLAFFDLVHTRTPFAGLIAPGRRLTLDWL</sequence>
<name>A0A556QN78_9BACT</name>
<gene>
    <name evidence="1" type="ORF">FPL22_02000</name>
</gene>
<dbReference type="Proteomes" id="UP000315648">
    <property type="component" value="Unassembled WGS sequence"/>
</dbReference>
<keyword evidence="2" id="KW-1185">Reference proteome</keyword>
<organism evidence="1 2">
    <name type="scientific">Rariglobus hedericola</name>
    <dbReference type="NCBI Taxonomy" id="2597822"/>
    <lineage>
        <taxon>Bacteria</taxon>
        <taxon>Pseudomonadati</taxon>
        <taxon>Verrucomicrobiota</taxon>
        <taxon>Opitutia</taxon>
        <taxon>Opitutales</taxon>
        <taxon>Opitutaceae</taxon>
        <taxon>Rariglobus</taxon>
    </lineage>
</organism>
<proteinExistence type="predicted"/>
<evidence type="ECO:0000313" key="1">
    <source>
        <dbReference type="EMBL" id="TSJ78108.1"/>
    </source>
</evidence>
<dbReference type="EMBL" id="VMBG01000001">
    <property type="protein sequence ID" value="TSJ78108.1"/>
    <property type="molecule type" value="Genomic_DNA"/>
</dbReference>
<accession>A0A556QN78</accession>
<dbReference type="OrthoDB" id="192365at2"/>
<comment type="caution">
    <text evidence="1">The sequence shown here is derived from an EMBL/GenBank/DDBJ whole genome shotgun (WGS) entry which is preliminary data.</text>
</comment>
<evidence type="ECO:0000313" key="2">
    <source>
        <dbReference type="Proteomes" id="UP000315648"/>
    </source>
</evidence>